<accession>A0A8S0QEE2</accession>
<feature type="signal peptide" evidence="2">
    <location>
        <begin position="1"/>
        <end position="26"/>
    </location>
</feature>
<name>A0A8S0QEE2_OLEEU</name>
<dbReference type="Proteomes" id="UP000594638">
    <property type="component" value="Unassembled WGS sequence"/>
</dbReference>
<proteinExistence type="predicted"/>
<evidence type="ECO:0000256" key="2">
    <source>
        <dbReference type="SAM" id="SignalP"/>
    </source>
</evidence>
<dbReference type="Pfam" id="PF21529">
    <property type="entry name" value="GLV1-2"/>
    <property type="match status" value="1"/>
</dbReference>
<gene>
    <name evidence="3" type="ORF">OLEA9_A078102</name>
</gene>
<sequence>MAAFPTKHIVLLVLLVFCIVSTCSQARRLKMESPRPVNTENDKGILGTKHELPDVQDLAAMDYTPARKKTPIHN</sequence>
<protein>
    <recommendedName>
        <fullName evidence="5">Root meristem growth factor 9</fullName>
    </recommendedName>
</protein>
<keyword evidence="2" id="KW-0732">Signal</keyword>
<feature type="compositionally biased region" description="Basic and acidic residues" evidence="1">
    <location>
        <begin position="40"/>
        <end position="51"/>
    </location>
</feature>
<keyword evidence="4" id="KW-1185">Reference proteome</keyword>
<comment type="caution">
    <text evidence="3">The sequence shown here is derived from an EMBL/GenBank/DDBJ whole genome shotgun (WGS) entry which is preliminary data.</text>
</comment>
<dbReference type="EMBL" id="CACTIH010001812">
    <property type="protein sequence ID" value="CAA2963676.1"/>
    <property type="molecule type" value="Genomic_DNA"/>
</dbReference>
<reference evidence="3 4" key="1">
    <citation type="submission" date="2019-12" db="EMBL/GenBank/DDBJ databases">
        <authorList>
            <person name="Alioto T."/>
            <person name="Alioto T."/>
            <person name="Gomez Garrido J."/>
        </authorList>
    </citation>
    <scope>NUCLEOTIDE SEQUENCE [LARGE SCALE GENOMIC DNA]</scope>
</reference>
<dbReference type="Gramene" id="OE9A078102T1">
    <property type="protein sequence ID" value="OE9A078102C1"/>
    <property type="gene ID" value="OE9A078102"/>
</dbReference>
<organism evidence="3 4">
    <name type="scientific">Olea europaea subsp. europaea</name>
    <dbReference type="NCBI Taxonomy" id="158383"/>
    <lineage>
        <taxon>Eukaryota</taxon>
        <taxon>Viridiplantae</taxon>
        <taxon>Streptophyta</taxon>
        <taxon>Embryophyta</taxon>
        <taxon>Tracheophyta</taxon>
        <taxon>Spermatophyta</taxon>
        <taxon>Magnoliopsida</taxon>
        <taxon>eudicotyledons</taxon>
        <taxon>Gunneridae</taxon>
        <taxon>Pentapetalae</taxon>
        <taxon>asterids</taxon>
        <taxon>lamiids</taxon>
        <taxon>Lamiales</taxon>
        <taxon>Oleaceae</taxon>
        <taxon>Oleeae</taxon>
        <taxon>Olea</taxon>
    </lineage>
</organism>
<dbReference type="OrthoDB" id="1625577at2759"/>
<evidence type="ECO:0008006" key="5">
    <source>
        <dbReference type="Google" id="ProtNLM"/>
    </source>
</evidence>
<evidence type="ECO:0000313" key="3">
    <source>
        <dbReference type="EMBL" id="CAA2963676.1"/>
    </source>
</evidence>
<dbReference type="InterPro" id="IPR049306">
    <property type="entry name" value="GLV1-2"/>
</dbReference>
<evidence type="ECO:0000313" key="4">
    <source>
        <dbReference type="Proteomes" id="UP000594638"/>
    </source>
</evidence>
<feature type="chain" id="PRO_5035784688" description="Root meristem growth factor 9" evidence="2">
    <location>
        <begin position="27"/>
        <end position="74"/>
    </location>
</feature>
<evidence type="ECO:0000256" key="1">
    <source>
        <dbReference type="SAM" id="MobiDB-lite"/>
    </source>
</evidence>
<feature type="region of interest" description="Disordered" evidence="1">
    <location>
        <begin position="32"/>
        <end position="51"/>
    </location>
</feature>
<dbReference type="AlphaFoldDB" id="A0A8S0QEE2"/>